<dbReference type="SUPFAM" id="SSF52218">
    <property type="entry name" value="Flavoproteins"/>
    <property type="match status" value="1"/>
</dbReference>
<sequence>VLNPSLRVFDIIMETKYGTTYNAYFVQGGEKSALVETVHAKYFDEYIENIASITDVSKIDYLILNHTEPDHTGSVERLLALNPNIEVIATAAGMKYVSAIANREIKAKIVKQGDTLDLGGKTLTFIPSPFLHWPDSMFTYLPEDKVLFSCDMFGCHYCEPRMFDTLVADKEAYDDAFLYYYTAIFSPFKPHVLAGIEKVEGLEKDFICTSHGPVLTKATMDSVIGKYKAWSTPATKEKKSAAILYVSAYGYTRELAQKAYEIACELGFDAQIRDIIKQDAAESAALANESDILLFGSPTINRDALKPVWDTISSIDAVNCMKKPALVFGSYGWSGEAVGALKTRLEGLKFNVYGDGFRVNFKPSDKDMQDFEAYVREFFAQV</sequence>
<dbReference type="InterPro" id="IPR045761">
    <property type="entry name" value="ODP_dom"/>
</dbReference>
<dbReference type="InterPro" id="IPR001279">
    <property type="entry name" value="Metallo-B-lactamas"/>
</dbReference>
<evidence type="ECO:0000259" key="6">
    <source>
        <dbReference type="PROSITE" id="PS50902"/>
    </source>
</evidence>
<dbReference type="GO" id="GO:0016651">
    <property type="term" value="F:oxidoreductase activity, acting on NAD(P)H"/>
    <property type="evidence" value="ECO:0007669"/>
    <property type="project" value="UniProtKB-ARBA"/>
</dbReference>
<evidence type="ECO:0000313" key="8">
    <source>
        <dbReference type="Proteomes" id="UP000886743"/>
    </source>
</evidence>
<accession>A0A9D1SZM2</accession>
<dbReference type="InterPro" id="IPR036866">
    <property type="entry name" value="RibonucZ/Hydroxyglut_hydro"/>
</dbReference>
<evidence type="ECO:0000313" key="7">
    <source>
        <dbReference type="EMBL" id="HIV02858.1"/>
    </source>
</evidence>
<dbReference type="PIRSF" id="PIRSF005243">
    <property type="entry name" value="ROO"/>
    <property type="match status" value="1"/>
</dbReference>
<evidence type="ECO:0000256" key="4">
    <source>
        <dbReference type="ARBA" id="ARBA00022982"/>
    </source>
</evidence>
<reference evidence="7" key="2">
    <citation type="journal article" date="2021" name="PeerJ">
        <title>Extensive microbial diversity within the chicken gut microbiome revealed by metagenomics and culture.</title>
        <authorList>
            <person name="Gilroy R."/>
            <person name="Ravi A."/>
            <person name="Getino M."/>
            <person name="Pursley I."/>
            <person name="Horton D.L."/>
            <person name="Alikhan N.F."/>
            <person name="Baker D."/>
            <person name="Gharbi K."/>
            <person name="Hall N."/>
            <person name="Watson M."/>
            <person name="Adriaenssens E.M."/>
            <person name="Foster-Nyarko E."/>
            <person name="Jarju S."/>
            <person name="Secka A."/>
            <person name="Antonio M."/>
            <person name="Oren A."/>
            <person name="Chaudhuri R.R."/>
            <person name="La Ragione R."/>
            <person name="Hildebrand F."/>
            <person name="Pallen M.J."/>
        </authorList>
    </citation>
    <scope>NUCLEOTIDE SEQUENCE</scope>
    <source>
        <strain evidence="7">4920</strain>
    </source>
</reference>
<comment type="similarity">
    <text evidence="2">In the N-terminal section; belongs to the zinc metallo-hydrolase group 3 family.</text>
</comment>
<evidence type="ECO:0000256" key="1">
    <source>
        <dbReference type="ARBA" id="ARBA00001962"/>
    </source>
</evidence>
<dbReference type="CDD" id="cd07709">
    <property type="entry name" value="flavodiiron_proteins_MBL-fold"/>
    <property type="match status" value="1"/>
</dbReference>
<protein>
    <submittedName>
        <fullName evidence="7">FprA family A-type flavoprotein</fullName>
    </submittedName>
</protein>
<dbReference type="PANTHER" id="PTHR32145">
    <property type="entry name" value="DIFLAVIN FLAVOPROTEIN A 2-RELATED"/>
    <property type="match status" value="1"/>
</dbReference>
<dbReference type="Pfam" id="PF00258">
    <property type="entry name" value="Flavodoxin_1"/>
    <property type="match status" value="1"/>
</dbReference>
<dbReference type="Gene3D" id="3.60.15.10">
    <property type="entry name" value="Ribonuclease Z/Hydroxyacylglutathione hydrolase-like"/>
    <property type="match status" value="1"/>
</dbReference>
<evidence type="ECO:0000256" key="3">
    <source>
        <dbReference type="ARBA" id="ARBA00022448"/>
    </source>
</evidence>
<name>A0A9D1SZM2_9FIRM</name>
<dbReference type="AlphaFoldDB" id="A0A9D1SZM2"/>
<organism evidence="7 8">
    <name type="scientific">Candidatus Aphodoplasma excrementigallinarum</name>
    <dbReference type="NCBI Taxonomy" id="2840673"/>
    <lineage>
        <taxon>Bacteria</taxon>
        <taxon>Bacillati</taxon>
        <taxon>Bacillota</taxon>
        <taxon>Clostridia</taxon>
        <taxon>Eubacteriales</taxon>
        <taxon>Candidatus Aphodoplasma</taxon>
    </lineage>
</organism>
<dbReference type="PANTHER" id="PTHR32145:SF11">
    <property type="entry name" value="DIFLAVIN FLAVOPROTEIN A 2-RELATED"/>
    <property type="match status" value="1"/>
</dbReference>
<dbReference type="InterPro" id="IPR008254">
    <property type="entry name" value="Flavodoxin/NO_synth"/>
</dbReference>
<gene>
    <name evidence="7" type="ORF">IAC74_04730</name>
</gene>
<comment type="cofactor">
    <cofactor evidence="1">
        <name>Fe cation</name>
        <dbReference type="ChEBI" id="CHEBI:24875"/>
    </cofactor>
</comment>
<dbReference type="EMBL" id="DVOF01000136">
    <property type="protein sequence ID" value="HIV02858.1"/>
    <property type="molecule type" value="Genomic_DNA"/>
</dbReference>
<feature type="domain" description="Flavodoxin-like" evidence="6">
    <location>
        <begin position="241"/>
        <end position="379"/>
    </location>
</feature>
<reference evidence="7" key="1">
    <citation type="submission" date="2020-10" db="EMBL/GenBank/DDBJ databases">
        <authorList>
            <person name="Gilroy R."/>
        </authorList>
    </citation>
    <scope>NUCLEOTIDE SEQUENCE</scope>
    <source>
        <strain evidence="7">4920</strain>
    </source>
</reference>
<proteinExistence type="inferred from homology"/>
<evidence type="ECO:0000256" key="2">
    <source>
        <dbReference type="ARBA" id="ARBA00007121"/>
    </source>
</evidence>
<dbReference type="InterPro" id="IPR029039">
    <property type="entry name" value="Flavoprotein-like_sf"/>
</dbReference>
<dbReference type="Gene3D" id="3.40.50.360">
    <property type="match status" value="1"/>
</dbReference>
<dbReference type="Pfam" id="PF19583">
    <property type="entry name" value="ODP"/>
    <property type="match status" value="1"/>
</dbReference>
<dbReference type="InterPro" id="IPR016440">
    <property type="entry name" value="Rubredoxin-O_OxRdtase"/>
</dbReference>
<evidence type="ECO:0000256" key="5">
    <source>
        <dbReference type="ARBA" id="ARBA00023004"/>
    </source>
</evidence>
<dbReference type="GO" id="GO:0009055">
    <property type="term" value="F:electron transfer activity"/>
    <property type="evidence" value="ECO:0007669"/>
    <property type="project" value="InterPro"/>
</dbReference>
<feature type="non-terminal residue" evidence="7">
    <location>
        <position position="1"/>
    </location>
</feature>
<keyword evidence="5" id="KW-0408">Iron</keyword>
<dbReference type="PROSITE" id="PS50902">
    <property type="entry name" value="FLAVODOXIN_LIKE"/>
    <property type="match status" value="1"/>
</dbReference>
<keyword evidence="3" id="KW-0813">Transport</keyword>
<dbReference type="InterPro" id="IPR051285">
    <property type="entry name" value="NADH_oxidoreductase_modular"/>
</dbReference>
<dbReference type="Proteomes" id="UP000886743">
    <property type="component" value="Unassembled WGS sequence"/>
</dbReference>
<keyword evidence="4" id="KW-0249">Electron transport</keyword>
<dbReference type="GO" id="GO:0046872">
    <property type="term" value="F:metal ion binding"/>
    <property type="evidence" value="ECO:0007669"/>
    <property type="project" value="InterPro"/>
</dbReference>
<dbReference type="SMART" id="SM00849">
    <property type="entry name" value="Lactamase_B"/>
    <property type="match status" value="1"/>
</dbReference>
<dbReference type="GO" id="GO:0010181">
    <property type="term" value="F:FMN binding"/>
    <property type="evidence" value="ECO:0007669"/>
    <property type="project" value="InterPro"/>
</dbReference>
<dbReference type="SUPFAM" id="SSF56281">
    <property type="entry name" value="Metallo-hydrolase/oxidoreductase"/>
    <property type="match status" value="1"/>
</dbReference>
<comment type="caution">
    <text evidence="7">The sequence shown here is derived from an EMBL/GenBank/DDBJ whole genome shotgun (WGS) entry which is preliminary data.</text>
</comment>